<dbReference type="OrthoDB" id="2789670at2759"/>
<dbReference type="EMBL" id="KN817519">
    <property type="protein sequence ID" value="KJA29523.1"/>
    <property type="molecule type" value="Genomic_DNA"/>
</dbReference>
<keyword evidence="5 9" id="KW-0479">Metal-binding</keyword>
<dbReference type="Proteomes" id="UP000054270">
    <property type="component" value="Unassembled WGS sequence"/>
</dbReference>
<evidence type="ECO:0000256" key="9">
    <source>
        <dbReference type="PIRSR" id="PIRSR602401-1"/>
    </source>
</evidence>
<sequence length="516" mass="58149">MDATSLISLSAPLLIVILLKTIAKYLSSQQKNGPYAPGPKPLPIVGNILDLQMKEPGPEYAKWSKKYQSGICFATAFGNNILVVNKHADADELFEKRAKIYSDRPHIPMIKLVGWEGMVSLMPYGNYWRLCRRICQQHFNYESAKNYRPIIREKVHDFLLALLETPNNFASHNKMLSISFAVSIMYGYQMKSVDDPLITAANHSLLLAGSLLTPDASIINLFPFLAHIPLWLSGLMTSRKAAAEAEGLMKYMQESMLNFAKTSIKNGAAVPSLMTNFIEKPSTSQAGEEEEKAMQDVAFTTYAGATDTTIAVTSTFFYLMAKHPEVQRKAQAEIDQIIGSTRLPEFDDRPSLPYLEAIYREVMRWNQSVPVIPHALTEDDYYKGYFIPKGTTVLGNIWAMNHDEDVYPEPFAFKPERFFDENGNLDKNNRILSYGFGRRICVGKAVASSVVWFMMASTLSCFNIGKAKDEFGNEIELNGEYRTEGLITVKEEFKCSILPRSQVYKDFIQAEKNTSV</sequence>
<keyword evidence="12" id="KW-1185">Reference proteome</keyword>
<accession>A0A0D2MZE8</accession>
<protein>
    <recommendedName>
        <fullName evidence="13">Cytochrome P450</fullName>
    </recommendedName>
</protein>
<dbReference type="GO" id="GO:0004497">
    <property type="term" value="F:monooxygenase activity"/>
    <property type="evidence" value="ECO:0007669"/>
    <property type="project" value="UniProtKB-KW"/>
</dbReference>
<keyword evidence="10" id="KW-0732">Signal</keyword>
<evidence type="ECO:0000256" key="2">
    <source>
        <dbReference type="ARBA" id="ARBA00005179"/>
    </source>
</evidence>
<dbReference type="InterPro" id="IPR050364">
    <property type="entry name" value="Cytochrome_P450_fung"/>
</dbReference>
<dbReference type="PANTHER" id="PTHR46300:SF7">
    <property type="entry name" value="P450, PUTATIVE (EUROFUNG)-RELATED"/>
    <property type="match status" value="1"/>
</dbReference>
<evidence type="ECO:0000313" key="11">
    <source>
        <dbReference type="EMBL" id="KJA29523.1"/>
    </source>
</evidence>
<comment type="similarity">
    <text evidence="3">Belongs to the cytochrome P450 family.</text>
</comment>
<dbReference type="InterPro" id="IPR001128">
    <property type="entry name" value="Cyt_P450"/>
</dbReference>
<keyword evidence="6" id="KW-0560">Oxidoreductase</keyword>
<evidence type="ECO:0000256" key="8">
    <source>
        <dbReference type="ARBA" id="ARBA00023033"/>
    </source>
</evidence>
<keyword evidence="4 9" id="KW-0349">Heme</keyword>
<keyword evidence="8" id="KW-0503">Monooxygenase</keyword>
<reference evidence="12" key="1">
    <citation type="submission" date="2014-04" db="EMBL/GenBank/DDBJ databases">
        <title>Evolutionary Origins and Diversification of the Mycorrhizal Mutualists.</title>
        <authorList>
            <consortium name="DOE Joint Genome Institute"/>
            <consortium name="Mycorrhizal Genomics Consortium"/>
            <person name="Kohler A."/>
            <person name="Kuo A."/>
            <person name="Nagy L.G."/>
            <person name="Floudas D."/>
            <person name="Copeland A."/>
            <person name="Barry K.W."/>
            <person name="Cichocki N."/>
            <person name="Veneault-Fourrey C."/>
            <person name="LaButti K."/>
            <person name="Lindquist E.A."/>
            <person name="Lipzen A."/>
            <person name="Lundell T."/>
            <person name="Morin E."/>
            <person name="Murat C."/>
            <person name="Riley R."/>
            <person name="Ohm R."/>
            <person name="Sun H."/>
            <person name="Tunlid A."/>
            <person name="Henrissat B."/>
            <person name="Grigoriev I.V."/>
            <person name="Hibbett D.S."/>
            <person name="Martin F."/>
        </authorList>
    </citation>
    <scope>NUCLEOTIDE SEQUENCE [LARGE SCALE GENOMIC DNA]</scope>
    <source>
        <strain evidence="12">FD-334 SS-4</strain>
    </source>
</reference>
<evidence type="ECO:0000256" key="10">
    <source>
        <dbReference type="SAM" id="SignalP"/>
    </source>
</evidence>
<evidence type="ECO:0000256" key="7">
    <source>
        <dbReference type="ARBA" id="ARBA00023004"/>
    </source>
</evidence>
<feature type="signal peptide" evidence="10">
    <location>
        <begin position="1"/>
        <end position="28"/>
    </location>
</feature>
<dbReference type="OMA" id="FMENIAA"/>
<dbReference type="PANTHER" id="PTHR46300">
    <property type="entry name" value="P450, PUTATIVE (EUROFUNG)-RELATED-RELATED"/>
    <property type="match status" value="1"/>
</dbReference>
<comment type="pathway">
    <text evidence="2">Secondary metabolite biosynthesis.</text>
</comment>
<organism evidence="11 12">
    <name type="scientific">Hypholoma sublateritium (strain FD-334 SS-4)</name>
    <dbReference type="NCBI Taxonomy" id="945553"/>
    <lineage>
        <taxon>Eukaryota</taxon>
        <taxon>Fungi</taxon>
        <taxon>Dikarya</taxon>
        <taxon>Basidiomycota</taxon>
        <taxon>Agaricomycotina</taxon>
        <taxon>Agaricomycetes</taxon>
        <taxon>Agaricomycetidae</taxon>
        <taxon>Agaricales</taxon>
        <taxon>Agaricineae</taxon>
        <taxon>Strophariaceae</taxon>
        <taxon>Hypholoma</taxon>
    </lineage>
</organism>
<evidence type="ECO:0000256" key="5">
    <source>
        <dbReference type="ARBA" id="ARBA00022723"/>
    </source>
</evidence>
<dbReference type="AlphaFoldDB" id="A0A0D2MZE8"/>
<comment type="cofactor">
    <cofactor evidence="1 9">
        <name>heme</name>
        <dbReference type="ChEBI" id="CHEBI:30413"/>
    </cofactor>
</comment>
<dbReference type="STRING" id="945553.A0A0D2MZE8"/>
<name>A0A0D2MZE8_HYPSF</name>
<evidence type="ECO:0000256" key="3">
    <source>
        <dbReference type="ARBA" id="ARBA00010617"/>
    </source>
</evidence>
<keyword evidence="7 9" id="KW-0408">Iron</keyword>
<dbReference type="InterPro" id="IPR002401">
    <property type="entry name" value="Cyt_P450_E_grp-I"/>
</dbReference>
<dbReference type="GO" id="GO:0005506">
    <property type="term" value="F:iron ion binding"/>
    <property type="evidence" value="ECO:0007669"/>
    <property type="project" value="InterPro"/>
</dbReference>
<dbReference type="SUPFAM" id="SSF48264">
    <property type="entry name" value="Cytochrome P450"/>
    <property type="match status" value="1"/>
</dbReference>
<dbReference type="GO" id="GO:0020037">
    <property type="term" value="F:heme binding"/>
    <property type="evidence" value="ECO:0007669"/>
    <property type="project" value="InterPro"/>
</dbReference>
<evidence type="ECO:0000256" key="6">
    <source>
        <dbReference type="ARBA" id="ARBA00023002"/>
    </source>
</evidence>
<evidence type="ECO:0000313" key="12">
    <source>
        <dbReference type="Proteomes" id="UP000054270"/>
    </source>
</evidence>
<evidence type="ECO:0008006" key="13">
    <source>
        <dbReference type="Google" id="ProtNLM"/>
    </source>
</evidence>
<dbReference type="Gene3D" id="1.10.630.10">
    <property type="entry name" value="Cytochrome P450"/>
    <property type="match status" value="1"/>
</dbReference>
<evidence type="ECO:0000256" key="4">
    <source>
        <dbReference type="ARBA" id="ARBA00022617"/>
    </source>
</evidence>
<dbReference type="InterPro" id="IPR036396">
    <property type="entry name" value="Cyt_P450_sf"/>
</dbReference>
<gene>
    <name evidence="11" type="ORF">HYPSUDRAFT_524598</name>
</gene>
<dbReference type="CDD" id="cd11065">
    <property type="entry name" value="CYP64-like"/>
    <property type="match status" value="1"/>
</dbReference>
<dbReference type="Pfam" id="PF00067">
    <property type="entry name" value="p450"/>
    <property type="match status" value="1"/>
</dbReference>
<dbReference type="PRINTS" id="PR00463">
    <property type="entry name" value="EP450I"/>
</dbReference>
<feature type="chain" id="PRO_5002265125" description="Cytochrome P450" evidence="10">
    <location>
        <begin position="29"/>
        <end position="516"/>
    </location>
</feature>
<proteinExistence type="inferred from homology"/>
<feature type="binding site" description="axial binding residue" evidence="9">
    <location>
        <position position="441"/>
    </location>
    <ligand>
        <name>heme</name>
        <dbReference type="ChEBI" id="CHEBI:30413"/>
    </ligand>
    <ligandPart>
        <name>Fe</name>
        <dbReference type="ChEBI" id="CHEBI:18248"/>
    </ligandPart>
</feature>
<evidence type="ECO:0000256" key="1">
    <source>
        <dbReference type="ARBA" id="ARBA00001971"/>
    </source>
</evidence>
<dbReference type="GO" id="GO:0016705">
    <property type="term" value="F:oxidoreductase activity, acting on paired donors, with incorporation or reduction of molecular oxygen"/>
    <property type="evidence" value="ECO:0007669"/>
    <property type="project" value="InterPro"/>
</dbReference>